<accession>A0A5K1E1C4</accession>
<proteinExistence type="predicted"/>
<reference evidence="1" key="1">
    <citation type="submission" date="2019-09" db="EMBL/GenBank/DDBJ databases">
        <authorList>
            <person name="Zhang L."/>
        </authorList>
    </citation>
    <scope>NUCLEOTIDE SEQUENCE</scope>
</reference>
<sequence>MSHECAAYQLIYERA</sequence>
<gene>
    <name evidence="1" type="ORF">NYM_LOCUS22067</name>
</gene>
<name>A0A5K1E1C4_9MAGN</name>
<protein>
    <submittedName>
        <fullName evidence="1">Uncharacterized protein</fullName>
    </submittedName>
</protein>
<dbReference type="EMBL" id="LR721784">
    <property type="protein sequence ID" value="VVW44214.1"/>
    <property type="molecule type" value="Genomic_DNA"/>
</dbReference>
<organism evidence="1">
    <name type="scientific">Nymphaea colorata</name>
    <name type="common">pocket water lily</name>
    <dbReference type="NCBI Taxonomy" id="210225"/>
    <lineage>
        <taxon>Eukaryota</taxon>
        <taxon>Viridiplantae</taxon>
        <taxon>Streptophyta</taxon>
        <taxon>Embryophyta</taxon>
        <taxon>Tracheophyta</taxon>
        <taxon>Spermatophyta</taxon>
        <taxon>Magnoliopsida</taxon>
        <taxon>Nymphaeales</taxon>
        <taxon>Nymphaeaceae</taxon>
        <taxon>Nymphaea</taxon>
    </lineage>
</organism>
<evidence type="ECO:0000313" key="1">
    <source>
        <dbReference type="EMBL" id="VVW44214.1"/>
    </source>
</evidence>